<evidence type="ECO:0000256" key="1">
    <source>
        <dbReference type="ARBA" id="ARBA00004496"/>
    </source>
</evidence>
<dbReference type="SMART" id="SM00490">
    <property type="entry name" value="HELICc"/>
    <property type="match status" value="1"/>
</dbReference>
<dbReference type="PANTHER" id="PTHR47964:SF1">
    <property type="entry name" value="ATP-DEPENDENT DNA HELICASE HOMOLOG RECG, CHLOROPLASTIC"/>
    <property type="match status" value="1"/>
</dbReference>
<evidence type="ECO:0000259" key="11">
    <source>
        <dbReference type="PROSITE" id="PS51194"/>
    </source>
</evidence>
<dbReference type="InterPro" id="IPR003711">
    <property type="entry name" value="CarD-like/TRCF_RID"/>
</dbReference>
<evidence type="ECO:0000256" key="8">
    <source>
        <dbReference type="ARBA" id="ARBA00023125"/>
    </source>
</evidence>
<dbReference type="Proteomes" id="UP001174909">
    <property type="component" value="Unassembled WGS sequence"/>
</dbReference>
<feature type="domain" description="Helicase ATP-binding" evidence="10">
    <location>
        <begin position="252"/>
        <end position="413"/>
    </location>
</feature>
<dbReference type="GO" id="GO:0003684">
    <property type="term" value="F:damaged DNA binding"/>
    <property type="evidence" value="ECO:0007669"/>
    <property type="project" value="InterPro"/>
</dbReference>
<feature type="domain" description="Helicase C-terminal" evidence="11">
    <location>
        <begin position="434"/>
        <end position="588"/>
    </location>
</feature>
<evidence type="ECO:0000256" key="2">
    <source>
        <dbReference type="ARBA" id="ARBA00022490"/>
    </source>
</evidence>
<dbReference type="FunFam" id="3.40.50.300:FF:000546">
    <property type="entry name" value="Transcription-repair-coupling factor"/>
    <property type="match status" value="1"/>
</dbReference>
<dbReference type="GO" id="GO:0016787">
    <property type="term" value="F:hydrolase activity"/>
    <property type="evidence" value="ECO:0007669"/>
    <property type="project" value="UniProtKB-KW"/>
</dbReference>
<dbReference type="Pfam" id="PF00270">
    <property type="entry name" value="DEAD"/>
    <property type="match status" value="1"/>
</dbReference>
<dbReference type="Gene3D" id="3.90.1150.50">
    <property type="entry name" value="Transcription-repair-coupling factor, D7 domain"/>
    <property type="match status" value="1"/>
</dbReference>
<dbReference type="GO" id="GO:0005524">
    <property type="term" value="F:ATP binding"/>
    <property type="evidence" value="ECO:0007669"/>
    <property type="project" value="UniProtKB-KW"/>
</dbReference>
<dbReference type="PROSITE" id="PS51192">
    <property type="entry name" value="HELICASE_ATP_BIND_1"/>
    <property type="match status" value="1"/>
</dbReference>
<organism evidence="12 13">
    <name type="scientific">Geodia barretti</name>
    <name type="common">Barrett's horny sponge</name>
    <dbReference type="NCBI Taxonomy" id="519541"/>
    <lineage>
        <taxon>Eukaryota</taxon>
        <taxon>Metazoa</taxon>
        <taxon>Porifera</taxon>
        <taxon>Demospongiae</taxon>
        <taxon>Heteroscleromorpha</taxon>
        <taxon>Tetractinellida</taxon>
        <taxon>Astrophorina</taxon>
        <taxon>Geodiidae</taxon>
        <taxon>Geodia</taxon>
    </lineage>
</organism>
<keyword evidence="6" id="KW-0347">Helicase</keyword>
<comment type="subcellular location">
    <subcellularLocation>
        <location evidence="1">Cytoplasm</location>
    </subcellularLocation>
</comment>
<dbReference type="Gene3D" id="2.40.10.170">
    <property type="match status" value="1"/>
</dbReference>
<evidence type="ECO:0000256" key="5">
    <source>
        <dbReference type="ARBA" id="ARBA00022801"/>
    </source>
</evidence>
<evidence type="ECO:0000256" key="9">
    <source>
        <dbReference type="ARBA" id="ARBA00023204"/>
    </source>
</evidence>
<dbReference type="InterPro" id="IPR004576">
    <property type="entry name" value="Mfd"/>
</dbReference>
<dbReference type="Pfam" id="PF00271">
    <property type="entry name" value="Helicase_C"/>
    <property type="match status" value="1"/>
</dbReference>
<dbReference type="PANTHER" id="PTHR47964">
    <property type="entry name" value="ATP-DEPENDENT DNA HELICASE HOMOLOG RECG, CHLOROPLASTIC"/>
    <property type="match status" value="1"/>
</dbReference>
<dbReference type="InterPro" id="IPR001650">
    <property type="entry name" value="Helicase_C-like"/>
</dbReference>
<keyword evidence="4" id="KW-0227">DNA damage</keyword>
<dbReference type="CDD" id="cd17991">
    <property type="entry name" value="DEXHc_TRCF"/>
    <property type="match status" value="1"/>
</dbReference>
<keyword evidence="5" id="KW-0378">Hydrolase</keyword>
<accession>A0AA35R1U6</accession>
<dbReference type="Pfam" id="PF02559">
    <property type="entry name" value="CarD_TRCF_RID"/>
    <property type="match status" value="1"/>
</dbReference>
<dbReference type="HAMAP" id="MF_00969">
    <property type="entry name" value="TRCF"/>
    <property type="match status" value="1"/>
</dbReference>
<evidence type="ECO:0000256" key="6">
    <source>
        <dbReference type="ARBA" id="ARBA00022806"/>
    </source>
</evidence>
<dbReference type="InterPro" id="IPR005118">
    <property type="entry name" value="TRCF_C"/>
</dbReference>
<dbReference type="InterPro" id="IPR037235">
    <property type="entry name" value="TRCF-like_C_D7"/>
</dbReference>
<proteinExistence type="inferred from homology"/>
<evidence type="ECO:0000313" key="12">
    <source>
        <dbReference type="EMBL" id="CAI7999947.1"/>
    </source>
</evidence>
<dbReference type="SMART" id="SM00982">
    <property type="entry name" value="TRCF"/>
    <property type="match status" value="1"/>
</dbReference>
<dbReference type="PROSITE" id="PS51194">
    <property type="entry name" value="HELICASE_CTER"/>
    <property type="match status" value="1"/>
</dbReference>
<dbReference type="Gene3D" id="3.40.50.300">
    <property type="entry name" value="P-loop containing nucleotide triphosphate hydrolases"/>
    <property type="match status" value="2"/>
</dbReference>
<dbReference type="InterPro" id="IPR036101">
    <property type="entry name" value="CarD-like/TRCF_RID_sf"/>
</dbReference>
<dbReference type="AlphaFoldDB" id="A0AA35R1U6"/>
<protein>
    <submittedName>
        <fullName evidence="12">Transcription-repair-coupling factor</fullName>
    </submittedName>
</protein>
<name>A0AA35R1U6_GEOBA</name>
<dbReference type="SMART" id="SM00487">
    <property type="entry name" value="DEXDc"/>
    <property type="match status" value="1"/>
</dbReference>
<keyword evidence="8" id="KW-0238">DNA-binding</keyword>
<dbReference type="SUPFAM" id="SSF141259">
    <property type="entry name" value="CarD-like"/>
    <property type="match status" value="1"/>
</dbReference>
<reference evidence="12" key="1">
    <citation type="submission" date="2023-03" db="EMBL/GenBank/DDBJ databases">
        <authorList>
            <person name="Steffen K."/>
            <person name="Cardenas P."/>
        </authorList>
    </citation>
    <scope>NUCLEOTIDE SEQUENCE</scope>
</reference>
<dbReference type="GO" id="GO:0006281">
    <property type="term" value="P:DNA repair"/>
    <property type="evidence" value="ECO:0007669"/>
    <property type="project" value="UniProtKB-KW"/>
</dbReference>
<dbReference type="SUPFAM" id="SSF52540">
    <property type="entry name" value="P-loop containing nucleoside triphosphate hydrolases"/>
    <property type="match status" value="2"/>
</dbReference>
<dbReference type="Pfam" id="PF03461">
    <property type="entry name" value="TRCF"/>
    <property type="match status" value="1"/>
</dbReference>
<keyword evidence="3" id="KW-0547">Nucleotide-binding</keyword>
<dbReference type="GO" id="GO:0005737">
    <property type="term" value="C:cytoplasm"/>
    <property type="evidence" value="ECO:0007669"/>
    <property type="project" value="UniProtKB-SubCell"/>
</dbReference>
<evidence type="ECO:0000256" key="7">
    <source>
        <dbReference type="ARBA" id="ARBA00022840"/>
    </source>
</evidence>
<dbReference type="InterPro" id="IPR047112">
    <property type="entry name" value="RecG/Mfd"/>
</dbReference>
<dbReference type="InterPro" id="IPR011545">
    <property type="entry name" value="DEAD/DEAH_box_helicase_dom"/>
</dbReference>
<evidence type="ECO:0000313" key="13">
    <source>
        <dbReference type="Proteomes" id="UP001174909"/>
    </source>
</evidence>
<dbReference type="GO" id="GO:0003678">
    <property type="term" value="F:DNA helicase activity"/>
    <property type="evidence" value="ECO:0007669"/>
    <property type="project" value="TreeGrafter"/>
</dbReference>
<dbReference type="EMBL" id="CASHTH010000389">
    <property type="protein sequence ID" value="CAI7999947.1"/>
    <property type="molecule type" value="Genomic_DNA"/>
</dbReference>
<evidence type="ECO:0000256" key="4">
    <source>
        <dbReference type="ARBA" id="ARBA00022763"/>
    </source>
</evidence>
<dbReference type="SMART" id="SM01058">
    <property type="entry name" value="CarD_TRCF"/>
    <property type="match status" value="1"/>
</dbReference>
<evidence type="ECO:0000259" key="10">
    <source>
        <dbReference type="PROSITE" id="PS51192"/>
    </source>
</evidence>
<keyword evidence="9" id="KW-0234">DNA repair</keyword>
<comment type="caution">
    <text evidence="12">The sequence shown here is derived from an EMBL/GenBank/DDBJ whole genome shotgun (WGS) entry which is preliminary data.</text>
</comment>
<dbReference type="InterPro" id="IPR014001">
    <property type="entry name" value="Helicase_ATP-bd"/>
</dbReference>
<evidence type="ECO:0000256" key="3">
    <source>
        <dbReference type="ARBA" id="ARBA00022741"/>
    </source>
</evidence>
<dbReference type="NCBIfam" id="TIGR00580">
    <property type="entry name" value="mfd"/>
    <property type="match status" value="1"/>
</dbReference>
<keyword evidence="13" id="KW-1185">Reference proteome</keyword>
<dbReference type="SUPFAM" id="SSF143517">
    <property type="entry name" value="TRCF domain-like"/>
    <property type="match status" value="1"/>
</dbReference>
<keyword evidence="7" id="KW-0067">ATP-binding</keyword>
<sequence>MAGLEQFTHDVASRLHQDGAVVAVSQHAARLQEVLTDAGIAAQLADHLPTRPRAGNVYLLNGSLRKGWQIDSEGTGVSVAVYTDAELFGTVKERRYRAPRTRRNLGDAVSLAELTPGSYVVHIDHGLARFAGTATLSSTDDDREYLVLEYAGDDRLYVPTEQLDRLGAYVAPTDQPPSLTRLGGNEWLRIKERAQGAAKEIAAELLRLYATRESIDGHRFGPDAAWQRDLEDSFPYVETPDQLQAIDEVKGDMETVRPMDRLICGDVGYGKTEVALRAAFKVVNEGMQIAILVPTTVLAQQHYATFAERLAPYPVKVEVLSRFRTHKEQAEVVAAAKAGSVDIVIGTHRMLQKDVAFKNLGLVIIDEEHRFGVVHKERLKQLRAEVDVLTLSATPIPRTLHMALAGVRDMSVIRTPPEARLPVKTFVSEASDELVREAILRELERDGQVFFLHNRVRSIHQTAETLSKLVPEARILVGHGQMPESELEDVMVSFANRQGDVLVCTTIIESGLDMPNVNTIIIDRADRFGLAQLYQLRGRVGRGDHRAYAYLLLPDDREITESASKRILAILEADELGAGFRIAMRDLEIRGAGNLLGADQSGQIQAVGLNLYSDLLTQAVAELQNDETHPRQAEANPPPRIDIPVPANIPEDYVAHLPARLAFYQRLATITDREQIPAVRTDLQDRFGPLPDSAENLLSVTDLRCLAAAAGVESIVGAEDGIVTVIFRQPVGDARIALQKLLGPAVRVGRRDIEVRVGGEIDHGLSRLGRVFAARDNLCSRNAGGPGSRAGAREWTGIHR</sequence>
<gene>
    <name evidence="12" type="ORF">GBAR_LOCUS2815</name>
</gene>
<keyword evidence="2" id="KW-0963">Cytoplasm</keyword>
<dbReference type="InterPro" id="IPR027417">
    <property type="entry name" value="P-loop_NTPase"/>
</dbReference>